<reference evidence="3 4" key="1">
    <citation type="submission" date="2017-12" db="EMBL/GenBank/DDBJ databases">
        <title>The whole genome sequence of the Acidipropionibacterium virtanenii sp. nov. type strain JS278.</title>
        <authorList>
            <person name="Laine P."/>
            <person name="Deptula P."/>
            <person name="Varmanen P."/>
            <person name="Auvinen P."/>
        </authorList>
    </citation>
    <scope>NUCLEOTIDE SEQUENCE [LARGE SCALE GENOMIC DNA]</scope>
    <source>
        <strain evidence="3 4">JS278</strain>
    </source>
</reference>
<dbReference type="InterPro" id="IPR000873">
    <property type="entry name" value="AMP-dep_synth/lig_dom"/>
</dbReference>
<dbReference type="OrthoDB" id="8445630at2"/>
<evidence type="ECO:0000313" key="4">
    <source>
        <dbReference type="Proteomes" id="UP000251995"/>
    </source>
</evidence>
<gene>
    <name evidence="3" type="primary">lcfB</name>
    <name evidence="3" type="ORF">JS278_01530</name>
</gene>
<keyword evidence="4" id="KW-1185">Reference proteome</keyword>
<dbReference type="Pfam" id="PF00501">
    <property type="entry name" value="AMP-binding"/>
    <property type="match status" value="1"/>
</dbReference>
<evidence type="ECO:0000313" key="3">
    <source>
        <dbReference type="EMBL" id="AXE38694.1"/>
    </source>
</evidence>
<dbReference type="PANTHER" id="PTHR43767:SF1">
    <property type="entry name" value="NONRIBOSOMAL PEPTIDE SYNTHASE PES1 (EUROFUNG)-RELATED"/>
    <property type="match status" value="1"/>
</dbReference>
<organism evidence="3 4">
    <name type="scientific">Acidipropionibacterium virtanenii</name>
    <dbReference type="NCBI Taxonomy" id="2057246"/>
    <lineage>
        <taxon>Bacteria</taxon>
        <taxon>Bacillati</taxon>
        <taxon>Actinomycetota</taxon>
        <taxon>Actinomycetes</taxon>
        <taxon>Propionibacteriales</taxon>
        <taxon>Propionibacteriaceae</taxon>
        <taxon>Acidipropionibacterium</taxon>
    </lineage>
</organism>
<sequence>MNTAEYLVVGGAAGSVAVLDSDGAHSYAGLRGEVGRRITALDGLGLRPGDRVALVGPNGFGWVASYLAVLAAGMVAVPIPHTLLPAEAVSRVQWLGVKAAFAGPLETRRLAGRLPGTLPLRWDGVPAAEAAIPFVDVSSGQDAVLEFTSGTTGSPRVVRLTHGNLQANTESILGYLGLSSTDRVLVVLPFSYVFGASLLHTHLRTGAAMVVQPNAAFPQQIVETLAAEHCTGFAGVPSTFSVLLRNSTFADRPLPRLRLIQQAGGRLAPAMVEELRRAQPQARLFLMYGQTEATARLSCLPPEDLDRRPGSIGRGIPGVSLRVVGEDGRDVAPGQVGEIRARGANISPGYLNDAEETARRMPGGELRTGDLATVDEDGYLYVVDRREDFIKSWGVRISSQEIEAVALQLTDLVSVAVVGVPDEAAGERVEMVAALRDGSSLTASDVIDHCRAGLARHMVPSVVHLVASIPLSSNGKVSKNTVREFCIDLGIDPASADQSPGGPS</sequence>
<dbReference type="RefSeq" id="WP_114044663.1">
    <property type="nucleotide sequence ID" value="NZ_CP025198.1"/>
</dbReference>
<dbReference type="EC" id="6.2.1.3" evidence="3"/>
<dbReference type="EMBL" id="CP025198">
    <property type="protein sequence ID" value="AXE38694.1"/>
    <property type="molecule type" value="Genomic_DNA"/>
</dbReference>
<evidence type="ECO:0000259" key="1">
    <source>
        <dbReference type="Pfam" id="PF00501"/>
    </source>
</evidence>
<dbReference type="PANTHER" id="PTHR43767">
    <property type="entry name" value="LONG-CHAIN-FATTY-ACID--COA LIGASE"/>
    <property type="match status" value="1"/>
</dbReference>
<dbReference type="Proteomes" id="UP000251995">
    <property type="component" value="Chromosome"/>
</dbReference>
<dbReference type="AlphaFoldDB" id="A0A344UTU6"/>
<dbReference type="InterPro" id="IPR050237">
    <property type="entry name" value="ATP-dep_AMP-bd_enzyme"/>
</dbReference>
<name>A0A344UTU6_9ACTN</name>
<dbReference type="Pfam" id="PF13193">
    <property type="entry name" value="AMP-binding_C"/>
    <property type="match status" value="1"/>
</dbReference>
<evidence type="ECO:0000259" key="2">
    <source>
        <dbReference type="Pfam" id="PF13193"/>
    </source>
</evidence>
<keyword evidence="3" id="KW-0436">Ligase</keyword>
<dbReference type="InterPro" id="IPR042099">
    <property type="entry name" value="ANL_N_sf"/>
</dbReference>
<dbReference type="InterPro" id="IPR045851">
    <property type="entry name" value="AMP-bd_C_sf"/>
</dbReference>
<dbReference type="InterPro" id="IPR025110">
    <property type="entry name" value="AMP-bd_C"/>
</dbReference>
<dbReference type="KEGG" id="acij:JS278_01530"/>
<dbReference type="Gene3D" id="3.30.300.30">
    <property type="match status" value="1"/>
</dbReference>
<proteinExistence type="predicted"/>
<dbReference type="Gene3D" id="3.40.50.12780">
    <property type="entry name" value="N-terminal domain of ligase-like"/>
    <property type="match status" value="1"/>
</dbReference>
<protein>
    <submittedName>
        <fullName evidence="3">Long-chain-fatty-acid--CoA ligase</fullName>
        <ecNumber evidence="3">6.2.1.3</ecNumber>
    </submittedName>
</protein>
<feature type="domain" description="AMP-binding enzyme C-terminal" evidence="2">
    <location>
        <begin position="401"/>
        <end position="476"/>
    </location>
</feature>
<dbReference type="SUPFAM" id="SSF56801">
    <property type="entry name" value="Acetyl-CoA synthetase-like"/>
    <property type="match status" value="1"/>
</dbReference>
<dbReference type="GO" id="GO:0004467">
    <property type="term" value="F:long-chain fatty acid-CoA ligase activity"/>
    <property type="evidence" value="ECO:0007669"/>
    <property type="project" value="UniProtKB-EC"/>
</dbReference>
<accession>A0A344UTU6</accession>
<feature type="domain" description="AMP-dependent synthetase/ligase" evidence="1">
    <location>
        <begin position="14"/>
        <end position="351"/>
    </location>
</feature>